<dbReference type="PANTHER" id="PTHR43630">
    <property type="entry name" value="POLY-BETA-1,6-N-ACETYL-D-GLUCOSAMINE SYNTHASE"/>
    <property type="match status" value="1"/>
</dbReference>
<dbReference type="GO" id="GO:0016740">
    <property type="term" value="F:transferase activity"/>
    <property type="evidence" value="ECO:0007669"/>
    <property type="project" value="UniProtKB-KW"/>
</dbReference>
<evidence type="ECO:0000313" key="3">
    <source>
        <dbReference type="Proteomes" id="UP000479114"/>
    </source>
</evidence>
<dbReference type="Gene3D" id="3.90.550.10">
    <property type="entry name" value="Spore Coat Polysaccharide Biosynthesis Protein SpsA, Chain A"/>
    <property type="match status" value="1"/>
</dbReference>
<dbReference type="Pfam" id="PF00535">
    <property type="entry name" value="Glycos_transf_2"/>
    <property type="match status" value="1"/>
</dbReference>
<evidence type="ECO:0000313" key="2">
    <source>
        <dbReference type="EMBL" id="QHW32457.1"/>
    </source>
</evidence>
<reference evidence="2 3" key="1">
    <citation type="submission" date="2020-02" db="EMBL/GenBank/DDBJ databases">
        <title>Paenibacillus sp. nov., isolated from rhizosphere soil of tomato.</title>
        <authorList>
            <person name="Weon H.-Y."/>
            <person name="Lee S.A."/>
        </authorList>
    </citation>
    <scope>NUCLEOTIDE SEQUENCE [LARGE SCALE GENOMIC DNA]</scope>
    <source>
        <strain evidence="2 3">14171R-81</strain>
    </source>
</reference>
<dbReference type="PANTHER" id="PTHR43630:SF2">
    <property type="entry name" value="GLYCOSYLTRANSFERASE"/>
    <property type="match status" value="1"/>
</dbReference>
<dbReference type="EMBL" id="CP048286">
    <property type="protein sequence ID" value="QHW32457.1"/>
    <property type="molecule type" value="Genomic_DNA"/>
</dbReference>
<accession>A0A6C0P1X2</accession>
<dbReference type="SUPFAM" id="SSF53448">
    <property type="entry name" value="Nucleotide-diphospho-sugar transferases"/>
    <property type="match status" value="1"/>
</dbReference>
<organism evidence="2 3">
    <name type="scientific">Paenibacillus rhizovicinus</name>
    <dbReference type="NCBI Taxonomy" id="2704463"/>
    <lineage>
        <taxon>Bacteria</taxon>
        <taxon>Bacillati</taxon>
        <taxon>Bacillota</taxon>
        <taxon>Bacilli</taxon>
        <taxon>Bacillales</taxon>
        <taxon>Paenibacillaceae</taxon>
        <taxon>Paenibacillus</taxon>
    </lineage>
</organism>
<dbReference type="Proteomes" id="UP000479114">
    <property type="component" value="Chromosome"/>
</dbReference>
<keyword evidence="3" id="KW-1185">Reference proteome</keyword>
<protein>
    <submittedName>
        <fullName evidence="2">Glycosyltransferase</fullName>
    </submittedName>
</protein>
<name>A0A6C0P1X2_9BACL</name>
<dbReference type="InterPro" id="IPR029044">
    <property type="entry name" value="Nucleotide-diphossugar_trans"/>
</dbReference>
<dbReference type="AlphaFoldDB" id="A0A6C0P1X2"/>
<dbReference type="InterPro" id="IPR001173">
    <property type="entry name" value="Glyco_trans_2-like"/>
</dbReference>
<sequence length="285" mass="32863">MRAAASSHDRLGAAACDRRHRICPRESQKTGRGGIDVSEAPLLRKSAGNKLTAMLQVRNEAGRYLEAALAELSGFVDEIVIVDDASEDATADICRSFPKVVRLVQLPTPLFGQEGRLRQLLWQTAVQTEPDWLLSIDADEFFERKAKTQIRALINQDRYDWVSFRMYDFWGSLAYYREDELWQLHKRHTMMLVRYLPLYSYVYPDWNHHVPRLPLTCSALPGFQSELRVKHYGWAGGETERRAKYERYKTIDPDGKWGSLAQYESILDPSPALVRWQEDEEAGKP</sequence>
<feature type="domain" description="Glycosyltransferase 2-like" evidence="1">
    <location>
        <begin position="59"/>
        <end position="189"/>
    </location>
</feature>
<evidence type="ECO:0000259" key="1">
    <source>
        <dbReference type="Pfam" id="PF00535"/>
    </source>
</evidence>
<gene>
    <name evidence="2" type="ORF">GZH47_17670</name>
</gene>
<dbReference type="KEGG" id="prz:GZH47_17670"/>
<keyword evidence="2" id="KW-0808">Transferase</keyword>
<proteinExistence type="predicted"/>